<dbReference type="EMBL" id="LR796705">
    <property type="protein sequence ID" value="CAB4161438.1"/>
    <property type="molecule type" value="Genomic_DNA"/>
</dbReference>
<sequence>MPENNWPKGNFWSSDYSSLSDSQKMEIDDIEIETFNDKSLTPVDLFSICRSRSHAHTVLLEGDKVAAYSVVKVRDDKVQLKRLVVLKEYRNRGIGRLLHNSIIIPGGLYCALVHELSVASQIWLRSHGWRAVKIQGLYYVFYRDLRKIALDES</sequence>
<evidence type="ECO:0000313" key="2">
    <source>
        <dbReference type="EMBL" id="CAB4161438.1"/>
    </source>
</evidence>
<dbReference type="InterPro" id="IPR016181">
    <property type="entry name" value="Acyl_CoA_acyltransferase"/>
</dbReference>
<dbReference type="Pfam" id="PF13508">
    <property type="entry name" value="Acetyltransf_7"/>
    <property type="match status" value="1"/>
</dbReference>
<reference evidence="2" key="1">
    <citation type="submission" date="2020-04" db="EMBL/GenBank/DDBJ databases">
        <authorList>
            <person name="Chiriac C."/>
            <person name="Salcher M."/>
            <person name="Ghai R."/>
            <person name="Kavagutti S V."/>
        </authorList>
    </citation>
    <scope>NUCLEOTIDE SEQUENCE</scope>
</reference>
<protein>
    <submittedName>
        <fullName evidence="2">NAT_SF domain containing protein</fullName>
    </submittedName>
</protein>
<proteinExistence type="predicted"/>
<dbReference type="SUPFAM" id="SSF55729">
    <property type="entry name" value="Acyl-CoA N-acyltransferases (Nat)"/>
    <property type="match status" value="1"/>
</dbReference>
<name>A0A6J5NWH3_9CAUD</name>
<dbReference type="PROSITE" id="PS51186">
    <property type="entry name" value="GNAT"/>
    <property type="match status" value="1"/>
</dbReference>
<feature type="domain" description="N-acetyltransferase" evidence="1">
    <location>
        <begin position="14"/>
        <end position="146"/>
    </location>
</feature>
<gene>
    <name evidence="2" type="ORF">UFOVP731_52</name>
</gene>
<dbReference type="Gene3D" id="3.40.630.30">
    <property type="match status" value="1"/>
</dbReference>
<dbReference type="GO" id="GO:0016747">
    <property type="term" value="F:acyltransferase activity, transferring groups other than amino-acyl groups"/>
    <property type="evidence" value="ECO:0007669"/>
    <property type="project" value="InterPro"/>
</dbReference>
<dbReference type="CDD" id="cd04301">
    <property type="entry name" value="NAT_SF"/>
    <property type="match status" value="1"/>
</dbReference>
<organism evidence="2">
    <name type="scientific">uncultured Caudovirales phage</name>
    <dbReference type="NCBI Taxonomy" id="2100421"/>
    <lineage>
        <taxon>Viruses</taxon>
        <taxon>Duplodnaviria</taxon>
        <taxon>Heunggongvirae</taxon>
        <taxon>Uroviricota</taxon>
        <taxon>Caudoviricetes</taxon>
        <taxon>Peduoviridae</taxon>
        <taxon>Maltschvirus</taxon>
        <taxon>Maltschvirus maltsch</taxon>
    </lineage>
</organism>
<accession>A0A6J5NWH3</accession>
<evidence type="ECO:0000259" key="1">
    <source>
        <dbReference type="PROSITE" id="PS51186"/>
    </source>
</evidence>
<dbReference type="InterPro" id="IPR000182">
    <property type="entry name" value="GNAT_dom"/>
</dbReference>